<evidence type="ECO:0000256" key="1">
    <source>
        <dbReference type="SAM" id="MobiDB-lite"/>
    </source>
</evidence>
<protein>
    <submittedName>
        <fullName evidence="2">Uncharacterized protein</fullName>
    </submittedName>
</protein>
<evidence type="ECO:0000313" key="2">
    <source>
        <dbReference type="EMBL" id="MFC2974734.1"/>
    </source>
</evidence>
<dbReference type="Proteomes" id="UP001595457">
    <property type="component" value="Unassembled WGS sequence"/>
</dbReference>
<sequence>MNDVGAQIRTMAQAGHSKTQTRQLLGYSRDSFEAVLELIGPVEFPGPNRSCGYRAATARKRGLYTDAMRKASALAGRAKHEKAKRTLRGVTGTIEELVEAFGAQVCAQHVRRRMRQGMTLEAALLTPKSTRNNLGALLGVTPDRRREMAAAGRVVG</sequence>
<keyword evidence="3" id="KW-1185">Reference proteome</keyword>
<evidence type="ECO:0000313" key="3">
    <source>
        <dbReference type="Proteomes" id="UP001595457"/>
    </source>
</evidence>
<proteinExistence type="predicted"/>
<accession>A0ABV7AYT9</accession>
<reference evidence="3" key="1">
    <citation type="journal article" date="2019" name="Int. J. Syst. Evol. Microbiol.">
        <title>The Global Catalogue of Microorganisms (GCM) 10K type strain sequencing project: providing services to taxonomists for standard genome sequencing and annotation.</title>
        <authorList>
            <consortium name="The Broad Institute Genomics Platform"/>
            <consortium name="The Broad Institute Genome Sequencing Center for Infectious Disease"/>
            <person name="Wu L."/>
            <person name="Ma J."/>
        </authorList>
    </citation>
    <scope>NUCLEOTIDE SEQUENCE [LARGE SCALE GENOMIC DNA]</scope>
    <source>
        <strain evidence="3">KCTC 62195</strain>
    </source>
</reference>
<gene>
    <name evidence="2" type="ORF">ACFOJE_21305</name>
</gene>
<comment type="caution">
    <text evidence="2">The sequence shown here is derived from an EMBL/GenBank/DDBJ whole genome shotgun (WGS) entry which is preliminary data.</text>
</comment>
<feature type="region of interest" description="Disordered" evidence="1">
    <location>
        <begin position="1"/>
        <end position="20"/>
    </location>
</feature>
<dbReference type="RefSeq" id="WP_377817016.1">
    <property type="nucleotide sequence ID" value="NZ_JBHRSJ010000036.1"/>
</dbReference>
<name>A0ABV7AYT9_9GAMM</name>
<dbReference type="EMBL" id="JBHRSJ010000036">
    <property type="protein sequence ID" value="MFC2974734.1"/>
    <property type="molecule type" value="Genomic_DNA"/>
</dbReference>
<organism evidence="2 3">
    <name type="scientific">Azotobacter bryophylli</name>
    <dbReference type="NCBI Taxonomy" id="1986537"/>
    <lineage>
        <taxon>Bacteria</taxon>
        <taxon>Pseudomonadati</taxon>
        <taxon>Pseudomonadota</taxon>
        <taxon>Gammaproteobacteria</taxon>
        <taxon>Pseudomonadales</taxon>
        <taxon>Pseudomonadaceae</taxon>
        <taxon>Azotobacter</taxon>
    </lineage>
</organism>